<dbReference type="InterPro" id="IPR022291">
    <property type="entry name" value="Bacteriocin_synth_cyclodeHase"/>
</dbReference>
<evidence type="ECO:0000256" key="1">
    <source>
        <dbReference type="SAM" id="MobiDB-lite"/>
    </source>
</evidence>
<evidence type="ECO:0000313" key="2">
    <source>
        <dbReference type="EMBL" id="MBB3192863.1"/>
    </source>
</evidence>
<proteinExistence type="predicted"/>
<feature type="compositionally biased region" description="Low complexity" evidence="1">
    <location>
        <begin position="30"/>
        <end position="41"/>
    </location>
</feature>
<reference evidence="2 3" key="1">
    <citation type="submission" date="2020-08" db="EMBL/GenBank/DDBJ databases">
        <title>Genomic Encyclopedia of Type Strains, Phase III (KMG-III): the genomes of soil and plant-associated and newly described type strains.</title>
        <authorList>
            <person name="Whitman W."/>
        </authorList>
    </citation>
    <scope>NUCLEOTIDE SEQUENCE [LARGE SCALE GENOMIC DNA]</scope>
    <source>
        <strain evidence="2 3">CECT 7247</strain>
    </source>
</reference>
<dbReference type="InterPro" id="IPR035985">
    <property type="entry name" value="Ubiquitin-activating_enz"/>
</dbReference>
<dbReference type="RefSeq" id="WP_088449471.1">
    <property type="nucleotide sequence ID" value="NZ_JACHXO010000001.1"/>
</dbReference>
<keyword evidence="3" id="KW-1185">Reference proteome</keyword>
<sequence>MNLFDTQQSEAHEAFVRTLDAAAAAAAASSDASRNGDGSAAIDPAVPGVGPRERRLGATRLLLLAGGETGRQAVLALRRLPLRHLSVWPLRKQDVALLSPLVADPGAIGRLQVLPKPFTPYAAATAFQAHQAVAFASSRPHPQKQRDINDLCVRHGLPWTQLSLNAHEIYLGPTVLPGVTACQACHEVRAMASAPKPDVHRAQIEYFDRNPDFEFKGQLQSLDRMAAAYLCSEIERLLTNVQPPIALSRLVRLDGLYLSQDRHFIPYYEWCPVCRKGAGPASGLRRGDAVARPSFADFIQSCEER</sequence>
<dbReference type="Gene3D" id="3.40.50.720">
    <property type="entry name" value="NAD(P)-binding Rossmann-like Domain"/>
    <property type="match status" value="1"/>
</dbReference>
<dbReference type="EMBL" id="JACHXO010000001">
    <property type="protein sequence ID" value="MBB3192863.1"/>
    <property type="molecule type" value="Genomic_DNA"/>
</dbReference>
<gene>
    <name evidence="2" type="ORF">FHS28_000228</name>
</gene>
<dbReference type="Proteomes" id="UP000574369">
    <property type="component" value="Unassembled WGS sequence"/>
</dbReference>
<accession>A0ABR6GL84</accession>
<dbReference type="SUPFAM" id="SSF69572">
    <property type="entry name" value="Activating enzymes of the ubiquitin-like proteins"/>
    <property type="match status" value="1"/>
</dbReference>
<feature type="region of interest" description="Disordered" evidence="1">
    <location>
        <begin position="30"/>
        <end position="51"/>
    </location>
</feature>
<name>A0ABR6GL84_9BURK</name>
<protein>
    <submittedName>
        <fullName evidence="2">Bacteriocin biosynthesis cyclodehydratase domain-containing protein</fullName>
    </submittedName>
</protein>
<dbReference type="NCBIfam" id="TIGR03882">
    <property type="entry name" value="cyclo_dehyd_2"/>
    <property type="match status" value="1"/>
</dbReference>
<evidence type="ECO:0000313" key="3">
    <source>
        <dbReference type="Proteomes" id="UP000574369"/>
    </source>
</evidence>
<organism evidence="2 3">
    <name type="scientific">Roseateles terrae</name>
    <dbReference type="NCBI Taxonomy" id="431060"/>
    <lineage>
        <taxon>Bacteria</taxon>
        <taxon>Pseudomonadati</taxon>
        <taxon>Pseudomonadota</taxon>
        <taxon>Betaproteobacteria</taxon>
        <taxon>Burkholderiales</taxon>
        <taxon>Sphaerotilaceae</taxon>
        <taxon>Roseateles</taxon>
    </lineage>
</organism>
<comment type="caution">
    <text evidence="2">The sequence shown here is derived from an EMBL/GenBank/DDBJ whole genome shotgun (WGS) entry which is preliminary data.</text>
</comment>